<comment type="caution">
    <text evidence="1">The sequence shown here is derived from an EMBL/GenBank/DDBJ whole genome shotgun (WGS) entry which is preliminary data.</text>
</comment>
<reference evidence="1 2" key="1">
    <citation type="submission" date="2020-08" db="EMBL/GenBank/DDBJ databases">
        <title>Cohnella phylogeny.</title>
        <authorList>
            <person name="Dunlap C."/>
        </authorList>
    </citation>
    <scope>NUCLEOTIDE SEQUENCE [LARGE SCALE GENOMIC DNA]</scope>
    <source>
        <strain evidence="1 2">DSM 25241</strain>
    </source>
</reference>
<dbReference type="RefSeq" id="WP_185120448.1">
    <property type="nucleotide sequence ID" value="NZ_JACJVQ010000011.1"/>
</dbReference>
<dbReference type="GO" id="GO:0003677">
    <property type="term" value="F:DNA binding"/>
    <property type="evidence" value="ECO:0007669"/>
    <property type="project" value="InterPro"/>
</dbReference>
<gene>
    <name evidence="1" type="ORF">H7B67_13910</name>
</gene>
<evidence type="ECO:0000313" key="1">
    <source>
        <dbReference type="EMBL" id="MBB6635212.1"/>
    </source>
</evidence>
<keyword evidence="1" id="KW-0969">Cilium</keyword>
<sequence>MPIGSVVAQCPSCGSLYQSTVSRSQCQDCAAREQDQLGILDRQLRRNRYLNNEQLSEQTSIPLRQIKAWIRNGRLKLYDYPNLSDSCDLCSGPIRSGKLCVSCSTRIQTAVAHEYEQDRLMKERTKSAHSYFSRRATSL</sequence>
<keyword evidence="1" id="KW-0282">Flagellum</keyword>
<dbReference type="EMBL" id="JACJVQ010000011">
    <property type="protein sequence ID" value="MBB6635212.1"/>
    <property type="molecule type" value="Genomic_DNA"/>
</dbReference>
<proteinExistence type="predicted"/>
<dbReference type="InterPro" id="IPR001356">
    <property type="entry name" value="HD"/>
</dbReference>
<dbReference type="InterPro" id="IPR009057">
    <property type="entry name" value="Homeodomain-like_sf"/>
</dbReference>
<accession>A0A841SVC9</accession>
<organism evidence="1 2">
    <name type="scientific">Cohnella thailandensis</name>
    <dbReference type="NCBI Taxonomy" id="557557"/>
    <lineage>
        <taxon>Bacteria</taxon>
        <taxon>Bacillati</taxon>
        <taxon>Bacillota</taxon>
        <taxon>Bacilli</taxon>
        <taxon>Bacillales</taxon>
        <taxon>Paenibacillaceae</taxon>
        <taxon>Cohnella</taxon>
    </lineage>
</organism>
<keyword evidence="2" id="KW-1185">Reference proteome</keyword>
<dbReference type="SUPFAM" id="SSF46689">
    <property type="entry name" value="Homeodomain-like"/>
    <property type="match status" value="1"/>
</dbReference>
<protein>
    <submittedName>
        <fullName evidence="1">Flagellar protein</fullName>
    </submittedName>
</protein>
<keyword evidence="1" id="KW-0966">Cell projection</keyword>
<name>A0A841SVC9_9BACL</name>
<dbReference type="AlphaFoldDB" id="A0A841SVC9"/>
<dbReference type="Proteomes" id="UP000535838">
    <property type="component" value="Unassembled WGS sequence"/>
</dbReference>
<dbReference type="CDD" id="cd00086">
    <property type="entry name" value="homeodomain"/>
    <property type="match status" value="1"/>
</dbReference>
<evidence type="ECO:0000313" key="2">
    <source>
        <dbReference type="Proteomes" id="UP000535838"/>
    </source>
</evidence>